<dbReference type="GO" id="GO:0005793">
    <property type="term" value="C:endoplasmic reticulum-Golgi intermediate compartment"/>
    <property type="evidence" value="ECO:0007669"/>
    <property type="project" value="TreeGrafter"/>
</dbReference>
<protein>
    <submittedName>
        <fullName evidence="4">Uncharacterized protein</fullName>
    </submittedName>
</protein>
<dbReference type="InterPro" id="IPR032154">
    <property type="entry name" value="Coatomer_g_Cpla"/>
</dbReference>
<dbReference type="GO" id="GO:0006888">
    <property type="term" value="P:endoplasmic reticulum to Golgi vesicle-mediated transport"/>
    <property type="evidence" value="ECO:0007669"/>
    <property type="project" value="TreeGrafter"/>
</dbReference>
<dbReference type="PANTHER" id="PTHR10261:SF0">
    <property type="entry name" value="COATOMER SUBUNIT GAMMA-2"/>
    <property type="match status" value="1"/>
</dbReference>
<name>A0A8K0K475_LADFU</name>
<feature type="domain" description="Coatomer gamma subunit appendage Ig-like subdomain" evidence="2">
    <location>
        <begin position="1"/>
        <end position="33"/>
    </location>
</feature>
<evidence type="ECO:0000256" key="1">
    <source>
        <dbReference type="SAM" id="MobiDB-lite"/>
    </source>
</evidence>
<dbReference type="Gene3D" id="2.60.40.1480">
    <property type="entry name" value="Coatomer, gamma subunit, appendage domain"/>
    <property type="match status" value="1"/>
</dbReference>
<reference evidence="4" key="1">
    <citation type="submission" date="2013-04" db="EMBL/GenBank/DDBJ databases">
        <authorList>
            <person name="Qu J."/>
            <person name="Murali S.C."/>
            <person name="Bandaranaike D."/>
            <person name="Bellair M."/>
            <person name="Blankenburg K."/>
            <person name="Chao H."/>
            <person name="Dinh H."/>
            <person name="Doddapaneni H."/>
            <person name="Downs B."/>
            <person name="Dugan-Rocha S."/>
            <person name="Elkadiri S."/>
            <person name="Gnanaolivu R.D."/>
            <person name="Hernandez B."/>
            <person name="Javaid M."/>
            <person name="Jayaseelan J.C."/>
            <person name="Lee S."/>
            <person name="Li M."/>
            <person name="Ming W."/>
            <person name="Munidasa M."/>
            <person name="Muniz J."/>
            <person name="Nguyen L."/>
            <person name="Ongeri F."/>
            <person name="Osuji N."/>
            <person name="Pu L.-L."/>
            <person name="Puazo M."/>
            <person name="Qu C."/>
            <person name="Quiroz J."/>
            <person name="Raj R."/>
            <person name="Weissenberger G."/>
            <person name="Xin Y."/>
            <person name="Zou X."/>
            <person name="Han Y."/>
            <person name="Richards S."/>
            <person name="Worley K."/>
            <person name="Muzny D."/>
            <person name="Gibbs R."/>
        </authorList>
    </citation>
    <scope>NUCLEOTIDE SEQUENCE</scope>
    <source>
        <strain evidence="4">Sampled in the wild</strain>
    </source>
</reference>
<keyword evidence="5" id="KW-1185">Reference proteome</keyword>
<dbReference type="GO" id="GO:0009306">
    <property type="term" value="P:protein secretion"/>
    <property type="evidence" value="ECO:0007669"/>
    <property type="project" value="TreeGrafter"/>
</dbReference>
<dbReference type="PANTHER" id="PTHR10261">
    <property type="entry name" value="COATOMER SUBUNIT GAMMA"/>
    <property type="match status" value="1"/>
</dbReference>
<dbReference type="Gene3D" id="3.30.310.10">
    <property type="entry name" value="TATA-Binding Protein"/>
    <property type="match status" value="1"/>
</dbReference>
<dbReference type="GO" id="GO:0005198">
    <property type="term" value="F:structural molecule activity"/>
    <property type="evidence" value="ECO:0007669"/>
    <property type="project" value="InterPro"/>
</dbReference>
<dbReference type="GO" id="GO:0006891">
    <property type="term" value="P:intra-Golgi vesicle-mediated transport"/>
    <property type="evidence" value="ECO:0007669"/>
    <property type="project" value="TreeGrafter"/>
</dbReference>
<evidence type="ECO:0000313" key="5">
    <source>
        <dbReference type="Proteomes" id="UP000792457"/>
    </source>
</evidence>
<dbReference type="FunFam" id="3.30.310.10:FF:000011">
    <property type="entry name" value="Coatomer subunit gamma"/>
    <property type="match status" value="1"/>
</dbReference>
<dbReference type="InterPro" id="IPR013041">
    <property type="entry name" value="Clathrin_app_Ig-like_sf"/>
</dbReference>
<sequence>MKFLVKDCDPATGQPDSEEGYDDEYILEDIEVSLSDHMRKVTKGNFASAWEETGAGLSADPPTQFEIEDTYSLSGNLEEAVKNIVRFMGMAPCERSDRVPEGRSAHTLLLSGIFRGGYEVLVRAKLALIGDGVTMQLTVRSTSHDVAELITLTVG</sequence>
<reference evidence="4" key="2">
    <citation type="submission" date="2017-10" db="EMBL/GenBank/DDBJ databases">
        <title>Ladona fulva Genome sequencing and assembly.</title>
        <authorList>
            <person name="Murali S."/>
            <person name="Richards S."/>
            <person name="Bandaranaike D."/>
            <person name="Bellair M."/>
            <person name="Blankenburg K."/>
            <person name="Chao H."/>
            <person name="Dinh H."/>
            <person name="Doddapaneni H."/>
            <person name="Dugan-Rocha S."/>
            <person name="Elkadiri S."/>
            <person name="Gnanaolivu R."/>
            <person name="Hernandez B."/>
            <person name="Skinner E."/>
            <person name="Javaid M."/>
            <person name="Lee S."/>
            <person name="Li M."/>
            <person name="Ming W."/>
            <person name="Munidasa M."/>
            <person name="Muniz J."/>
            <person name="Nguyen L."/>
            <person name="Hughes D."/>
            <person name="Osuji N."/>
            <person name="Pu L.-L."/>
            <person name="Puazo M."/>
            <person name="Qu C."/>
            <person name="Quiroz J."/>
            <person name="Raj R."/>
            <person name="Weissenberger G."/>
            <person name="Xin Y."/>
            <person name="Zou X."/>
            <person name="Han Y."/>
            <person name="Worley K."/>
            <person name="Muzny D."/>
            <person name="Gibbs R."/>
        </authorList>
    </citation>
    <scope>NUCLEOTIDE SEQUENCE</scope>
    <source>
        <strain evidence="4">Sampled in the wild</strain>
    </source>
</reference>
<dbReference type="Pfam" id="PF08752">
    <property type="entry name" value="COP-gamma_platf"/>
    <property type="match status" value="1"/>
</dbReference>
<evidence type="ECO:0000259" key="3">
    <source>
        <dbReference type="Pfam" id="PF16381"/>
    </source>
</evidence>
<dbReference type="GO" id="GO:0000139">
    <property type="term" value="C:Golgi membrane"/>
    <property type="evidence" value="ECO:0007669"/>
    <property type="project" value="TreeGrafter"/>
</dbReference>
<proteinExistence type="predicted"/>
<dbReference type="GO" id="GO:0030126">
    <property type="term" value="C:COPI vesicle coat"/>
    <property type="evidence" value="ECO:0007669"/>
    <property type="project" value="InterPro"/>
</dbReference>
<accession>A0A8K0K475</accession>
<dbReference type="GO" id="GO:0006886">
    <property type="term" value="P:intracellular protein transport"/>
    <property type="evidence" value="ECO:0007669"/>
    <property type="project" value="InterPro"/>
</dbReference>
<dbReference type="AlphaFoldDB" id="A0A8K0K475"/>
<dbReference type="SUPFAM" id="SSF55711">
    <property type="entry name" value="Subdomain of clathrin and coatomer appendage domain"/>
    <property type="match status" value="1"/>
</dbReference>
<comment type="caution">
    <text evidence="4">The sequence shown here is derived from an EMBL/GenBank/DDBJ whole genome shotgun (WGS) entry which is preliminary data.</text>
</comment>
<dbReference type="InterPro" id="IPR017106">
    <property type="entry name" value="Coatomer_gsu"/>
</dbReference>
<dbReference type="GO" id="GO:0005783">
    <property type="term" value="C:endoplasmic reticulum"/>
    <property type="evidence" value="ECO:0007669"/>
    <property type="project" value="TreeGrafter"/>
</dbReference>
<dbReference type="SUPFAM" id="SSF49348">
    <property type="entry name" value="Clathrin adaptor appendage domain"/>
    <property type="match status" value="1"/>
</dbReference>
<dbReference type="Proteomes" id="UP000792457">
    <property type="component" value="Unassembled WGS sequence"/>
</dbReference>
<dbReference type="InterPro" id="IPR037067">
    <property type="entry name" value="Coatomer_gsu_app_sf"/>
</dbReference>
<dbReference type="Pfam" id="PF16381">
    <property type="entry name" value="Coatomer_g_Cpla"/>
    <property type="match status" value="1"/>
</dbReference>
<dbReference type="OrthoDB" id="1074925at2759"/>
<evidence type="ECO:0000313" key="4">
    <source>
        <dbReference type="EMBL" id="KAG8228025.1"/>
    </source>
</evidence>
<dbReference type="EMBL" id="KZ308356">
    <property type="protein sequence ID" value="KAG8228025.1"/>
    <property type="molecule type" value="Genomic_DNA"/>
</dbReference>
<organism evidence="4 5">
    <name type="scientific">Ladona fulva</name>
    <name type="common">Scarce chaser dragonfly</name>
    <name type="synonym">Libellula fulva</name>
    <dbReference type="NCBI Taxonomy" id="123851"/>
    <lineage>
        <taxon>Eukaryota</taxon>
        <taxon>Metazoa</taxon>
        <taxon>Ecdysozoa</taxon>
        <taxon>Arthropoda</taxon>
        <taxon>Hexapoda</taxon>
        <taxon>Insecta</taxon>
        <taxon>Pterygota</taxon>
        <taxon>Palaeoptera</taxon>
        <taxon>Odonata</taxon>
        <taxon>Epiprocta</taxon>
        <taxon>Anisoptera</taxon>
        <taxon>Libelluloidea</taxon>
        <taxon>Libellulidae</taxon>
        <taxon>Ladona</taxon>
    </lineage>
</organism>
<dbReference type="InterPro" id="IPR013040">
    <property type="entry name" value="Coatomer_gsu_app_Ig-like_dom"/>
</dbReference>
<feature type="region of interest" description="Disordered" evidence="1">
    <location>
        <begin position="1"/>
        <end position="20"/>
    </location>
</feature>
<gene>
    <name evidence="4" type="ORF">J437_LFUL003661</name>
</gene>
<dbReference type="InterPro" id="IPR009028">
    <property type="entry name" value="Coatomer/calthrin_app_sub_C"/>
</dbReference>
<evidence type="ECO:0000259" key="2">
    <source>
        <dbReference type="Pfam" id="PF08752"/>
    </source>
</evidence>
<dbReference type="GO" id="GO:0072384">
    <property type="term" value="P:organelle transport along microtubule"/>
    <property type="evidence" value="ECO:0007669"/>
    <property type="project" value="TreeGrafter"/>
</dbReference>
<dbReference type="InterPro" id="IPR012295">
    <property type="entry name" value="TBP_dom_sf"/>
</dbReference>
<feature type="domain" description="Coatomer subunit gamma C-terminal" evidence="3">
    <location>
        <begin position="35"/>
        <end position="151"/>
    </location>
</feature>